<accession>A0ABD1WX71</accession>
<proteinExistence type="predicted"/>
<comment type="caution">
    <text evidence="2">The sequence shown here is derived from an EMBL/GenBank/DDBJ whole genome shotgun (WGS) entry which is preliminary data.</text>
</comment>
<evidence type="ECO:0000313" key="2">
    <source>
        <dbReference type="EMBL" id="KAL2554310.1"/>
    </source>
</evidence>
<evidence type="ECO:0000313" key="3">
    <source>
        <dbReference type="Proteomes" id="UP001604277"/>
    </source>
</evidence>
<gene>
    <name evidence="2" type="ORF">Fot_07929</name>
</gene>
<dbReference type="AlphaFoldDB" id="A0ABD1WX71"/>
<protein>
    <submittedName>
        <fullName evidence="2">Uncharacterized protein</fullName>
    </submittedName>
</protein>
<dbReference type="EMBL" id="JBFOLJ010000002">
    <property type="protein sequence ID" value="KAL2554310.1"/>
    <property type="molecule type" value="Genomic_DNA"/>
</dbReference>
<feature type="chain" id="PRO_5044839597" evidence="1">
    <location>
        <begin position="25"/>
        <end position="120"/>
    </location>
</feature>
<reference evidence="3" key="1">
    <citation type="submission" date="2024-07" db="EMBL/GenBank/DDBJ databases">
        <title>Two chromosome-level genome assemblies of Korean endemic species Abeliophyllum distichum and Forsythia ovata (Oleaceae).</title>
        <authorList>
            <person name="Jang H."/>
        </authorList>
    </citation>
    <scope>NUCLEOTIDE SEQUENCE [LARGE SCALE GENOMIC DNA]</scope>
</reference>
<feature type="signal peptide" evidence="1">
    <location>
        <begin position="1"/>
        <end position="24"/>
    </location>
</feature>
<organism evidence="2 3">
    <name type="scientific">Forsythia ovata</name>
    <dbReference type="NCBI Taxonomy" id="205694"/>
    <lineage>
        <taxon>Eukaryota</taxon>
        <taxon>Viridiplantae</taxon>
        <taxon>Streptophyta</taxon>
        <taxon>Embryophyta</taxon>
        <taxon>Tracheophyta</taxon>
        <taxon>Spermatophyta</taxon>
        <taxon>Magnoliopsida</taxon>
        <taxon>eudicotyledons</taxon>
        <taxon>Gunneridae</taxon>
        <taxon>Pentapetalae</taxon>
        <taxon>asterids</taxon>
        <taxon>lamiids</taxon>
        <taxon>Lamiales</taxon>
        <taxon>Oleaceae</taxon>
        <taxon>Forsythieae</taxon>
        <taxon>Forsythia</taxon>
    </lineage>
</organism>
<keyword evidence="1" id="KW-0732">Signal</keyword>
<dbReference type="Proteomes" id="UP001604277">
    <property type="component" value="Unassembled WGS sequence"/>
</dbReference>
<evidence type="ECO:0000256" key="1">
    <source>
        <dbReference type="SAM" id="SignalP"/>
    </source>
</evidence>
<keyword evidence="3" id="KW-1185">Reference proteome</keyword>
<name>A0ABD1WX71_9LAMI</name>
<sequence length="120" mass="13437">MTVAPRQLAKRLLVLASIFDLSQRSSPNEGPMHPRCPCAWASRAVTNGLHTLATNDRLIAEPLTVTNLQTEFLQQNWPCVKQIGVQIAYYMSISYFFSSFIALLPKGPAQTVAPYKFHFP</sequence>